<dbReference type="AlphaFoldDB" id="A0A0D2DTP0"/>
<dbReference type="HOGENOM" id="CLU_127199_0_0_1"/>
<sequence length="144" mass="15192">MDGNHFLRLTPEEGRPHVFKPTGGAVHKFEGQNPALRRVSGIADLKTNVDKHVHAPPLPKFLKLTPDAPKTTVGKASDKSGLQPSPGEPACKSSGKKRSASISGHEVATTEHNEMQHHGYNKTEIKLGGSSGGGNEGAHGTNAH</sequence>
<dbReference type="EMBL" id="KN846960">
    <property type="protein sequence ID" value="KIW65467.1"/>
    <property type="molecule type" value="Genomic_DNA"/>
</dbReference>
<evidence type="ECO:0000313" key="3">
    <source>
        <dbReference type="Proteomes" id="UP000054266"/>
    </source>
</evidence>
<accession>A0A0D2DTP0</accession>
<reference evidence="2 3" key="1">
    <citation type="submission" date="2015-01" db="EMBL/GenBank/DDBJ databases">
        <title>The Genome Sequence of Capronia semiimmersa CBS27337.</title>
        <authorList>
            <consortium name="The Broad Institute Genomics Platform"/>
            <person name="Cuomo C."/>
            <person name="de Hoog S."/>
            <person name="Gorbushina A."/>
            <person name="Stielow B."/>
            <person name="Teixiera M."/>
            <person name="Abouelleil A."/>
            <person name="Chapman S.B."/>
            <person name="Priest M."/>
            <person name="Young S.K."/>
            <person name="Wortman J."/>
            <person name="Nusbaum C."/>
            <person name="Birren B."/>
        </authorList>
    </citation>
    <scope>NUCLEOTIDE SEQUENCE [LARGE SCALE GENOMIC DNA]</scope>
    <source>
        <strain evidence="2 3">CBS 27337</strain>
    </source>
</reference>
<dbReference type="Proteomes" id="UP000054266">
    <property type="component" value="Unassembled WGS sequence"/>
</dbReference>
<gene>
    <name evidence="2" type="ORF">PV04_07725</name>
</gene>
<evidence type="ECO:0000256" key="1">
    <source>
        <dbReference type="SAM" id="MobiDB-lite"/>
    </source>
</evidence>
<proteinExistence type="predicted"/>
<feature type="region of interest" description="Disordered" evidence="1">
    <location>
        <begin position="1"/>
        <end position="26"/>
    </location>
</feature>
<feature type="compositionally biased region" description="Basic and acidic residues" evidence="1">
    <location>
        <begin position="108"/>
        <end position="125"/>
    </location>
</feature>
<keyword evidence="3" id="KW-1185">Reference proteome</keyword>
<protein>
    <submittedName>
        <fullName evidence="2">Uncharacterized protein</fullName>
    </submittedName>
</protein>
<organism evidence="2 3">
    <name type="scientific">Phialophora macrospora</name>
    <dbReference type="NCBI Taxonomy" id="1851006"/>
    <lineage>
        <taxon>Eukaryota</taxon>
        <taxon>Fungi</taxon>
        <taxon>Dikarya</taxon>
        <taxon>Ascomycota</taxon>
        <taxon>Pezizomycotina</taxon>
        <taxon>Eurotiomycetes</taxon>
        <taxon>Chaetothyriomycetidae</taxon>
        <taxon>Chaetothyriales</taxon>
        <taxon>Herpotrichiellaceae</taxon>
        <taxon>Phialophora</taxon>
    </lineage>
</organism>
<evidence type="ECO:0000313" key="2">
    <source>
        <dbReference type="EMBL" id="KIW65467.1"/>
    </source>
</evidence>
<name>A0A0D2DTP0_9EURO</name>
<feature type="region of interest" description="Disordered" evidence="1">
    <location>
        <begin position="53"/>
        <end position="144"/>
    </location>
</feature>